<dbReference type="EMBL" id="ACHR03000015">
    <property type="protein sequence ID" value="KAE8637535.1"/>
    <property type="molecule type" value="Genomic_DNA"/>
</dbReference>
<name>A0ACB6HCB8_CUCSA</name>
<accession>A0ACB6HCB8</accession>
<feature type="non-terminal residue" evidence="1">
    <location>
        <position position="53"/>
    </location>
</feature>
<dbReference type="Proteomes" id="UP000029981">
    <property type="component" value="Unassembled WGS sequence"/>
</dbReference>
<reference evidence="1 2" key="2">
    <citation type="journal article" date="2009" name="PLoS ONE">
        <title>An integrated genetic and cytogenetic map of the cucumber genome.</title>
        <authorList>
            <person name="Ren Y."/>
            <person name="Zhang Z."/>
            <person name="Liu J."/>
            <person name="Staub J.E."/>
            <person name="Han Y."/>
            <person name="Cheng Z."/>
            <person name="Li X."/>
            <person name="Lu J."/>
            <person name="Miao H."/>
            <person name="Kang H."/>
            <person name="Xie B."/>
            <person name="Gu X."/>
            <person name="Wang X."/>
            <person name="Du Y."/>
            <person name="Jin W."/>
            <person name="Huang S."/>
        </authorList>
    </citation>
    <scope>NUCLEOTIDE SEQUENCE [LARGE SCALE GENOMIC DNA]</scope>
    <source>
        <strain evidence="2">cv. 9930</strain>
        <tissue evidence="1">Leaf</tissue>
    </source>
</reference>
<sequence>CDEKFSLGHRCKRRELNIIAVQEGEDLSDKTDQVGEEIETNGNEEVNTEIVNL</sequence>
<evidence type="ECO:0000313" key="1">
    <source>
        <dbReference type="EMBL" id="KAE8637535.1"/>
    </source>
</evidence>
<proteinExistence type="predicted"/>
<comment type="caution">
    <text evidence="1">The sequence shown here is derived from an EMBL/GenBank/DDBJ whole genome shotgun (WGS) entry which is preliminary data.</text>
</comment>
<reference evidence="1 2" key="5">
    <citation type="journal article" date="2019" name="Gigascience">
        <title>A chromosome-scale genome assembly of cucumber (Cucumis sativus L.).</title>
        <authorList>
            <person name="Li Q."/>
            <person name="Li H."/>
            <person name="Huang W."/>
            <person name="Xu Y."/>
            <person name="Zhou Q."/>
            <person name="Wang S."/>
            <person name="Ruan J."/>
            <person name="Huang S."/>
            <person name="Zhang Z."/>
        </authorList>
    </citation>
    <scope>NUCLEOTIDE SEQUENCE [LARGE SCALE GENOMIC DNA]</scope>
    <source>
        <strain evidence="2">cv. 9930</strain>
        <tissue evidence="1">Leaf</tissue>
    </source>
</reference>
<reference evidence="1 2" key="1">
    <citation type="journal article" date="2009" name="Nat. Genet.">
        <title>The genome of the cucumber, Cucumis sativus L.</title>
        <authorList>
            <person name="Huang S."/>
            <person name="Li R."/>
            <person name="Zhang Z."/>
            <person name="Li L."/>
            <person name="Gu X."/>
            <person name="Fan W."/>
            <person name="Lucas W.J."/>
            <person name="Wang X."/>
            <person name="Xie B."/>
            <person name="Ni P."/>
            <person name="Ren Y."/>
            <person name="Zhu H."/>
            <person name="Li J."/>
            <person name="Lin K."/>
            <person name="Jin W."/>
            <person name="Fei Z."/>
            <person name="Li G."/>
            <person name="Staub J."/>
            <person name="Kilian A."/>
            <person name="van der Vossen E.A."/>
            <person name="Wu Y."/>
            <person name="Guo J."/>
            <person name="He J."/>
            <person name="Jia Z."/>
            <person name="Ren Y."/>
            <person name="Tian G."/>
            <person name="Lu Y."/>
            <person name="Ruan J."/>
            <person name="Qian W."/>
            <person name="Wang M."/>
            <person name="Huang Q."/>
            <person name="Li B."/>
            <person name="Xuan Z."/>
            <person name="Cao J."/>
            <person name="Asan"/>
            <person name="Wu Z."/>
            <person name="Zhang J."/>
            <person name="Cai Q."/>
            <person name="Bai Y."/>
            <person name="Zhao B."/>
            <person name="Han Y."/>
            <person name="Li Y."/>
            <person name="Li X."/>
            <person name="Wang S."/>
            <person name="Shi Q."/>
            <person name="Liu S."/>
            <person name="Cho W.K."/>
            <person name="Kim J.Y."/>
            <person name="Xu Y."/>
            <person name="Heller-Uszynska K."/>
            <person name="Miao H."/>
            <person name="Cheng Z."/>
            <person name="Zhang S."/>
            <person name="Wu J."/>
            <person name="Yang Y."/>
            <person name="Kang H."/>
            <person name="Li M."/>
            <person name="Liang H."/>
            <person name="Ren X."/>
            <person name="Shi Z."/>
            <person name="Wen M."/>
            <person name="Jian M."/>
            <person name="Yang H."/>
            <person name="Zhang G."/>
            <person name="Yang Z."/>
            <person name="Chen R."/>
            <person name="Liu S."/>
            <person name="Li J."/>
            <person name="Ma L."/>
            <person name="Liu H."/>
            <person name="Zhou Y."/>
            <person name="Zhao J."/>
            <person name="Fang X."/>
            <person name="Li G."/>
            <person name="Fang L."/>
            <person name="Li Y."/>
            <person name="Liu D."/>
            <person name="Zheng H."/>
            <person name="Zhang Y."/>
            <person name="Qin N."/>
            <person name="Li Z."/>
            <person name="Yang G."/>
            <person name="Yang S."/>
            <person name="Bolund L."/>
            <person name="Kristiansen K."/>
            <person name="Zheng H."/>
            <person name="Li S."/>
            <person name="Zhang X."/>
            <person name="Yang H."/>
            <person name="Wang J."/>
            <person name="Sun R."/>
            <person name="Zhang B."/>
            <person name="Jiang S."/>
            <person name="Wang J."/>
            <person name="Du Y."/>
            <person name="Li S."/>
        </authorList>
    </citation>
    <scope>NUCLEOTIDE SEQUENCE [LARGE SCALE GENOMIC DNA]</scope>
    <source>
        <strain evidence="2">cv. 9930</strain>
        <tissue evidence="1">Leaf</tissue>
    </source>
</reference>
<gene>
    <name evidence="1" type="ORF">Csa_023559</name>
</gene>
<keyword evidence="2" id="KW-1185">Reference proteome</keyword>
<evidence type="ECO:0000313" key="2">
    <source>
        <dbReference type="Proteomes" id="UP000029981"/>
    </source>
</evidence>
<reference evidence="1 2" key="4">
    <citation type="journal article" date="2011" name="BMC Genomics">
        <title>RNA-Seq improves annotation of protein-coding genes in the cucumber genome.</title>
        <authorList>
            <person name="Li Z."/>
            <person name="Zhang Z."/>
            <person name="Yan P."/>
            <person name="Huang S."/>
            <person name="Fei Z."/>
            <person name="Lin K."/>
        </authorList>
    </citation>
    <scope>NUCLEOTIDE SEQUENCE [LARGE SCALE GENOMIC DNA]</scope>
    <source>
        <strain evidence="2">cv. 9930</strain>
        <tissue evidence="1">Leaf</tissue>
    </source>
</reference>
<reference evidence="1 2" key="3">
    <citation type="journal article" date="2010" name="BMC Genomics">
        <title>Transcriptome sequencing and comparative analysis of cucumber flowers with different sex types.</title>
        <authorList>
            <person name="Guo S."/>
            <person name="Zheng Y."/>
            <person name="Joung J.G."/>
            <person name="Liu S."/>
            <person name="Zhang Z."/>
            <person name="Crasta O.R."/>
            <person name="Sobral B.W."/>
            <person name="Xu Y."/>
            <person name="Huang S."/>
            <person name="Fei Z."/>
        </authorList>
    </citation>
    <scope>NUCLEOTIDE SEQUENCE [LARGE SCALE GENOMIC DNA]</scope>
    <source>
        <strain evidence="2">cv. 9930</strain>
        <tissue evidence="1">Leaf</tissue>
    </source>
</reference>
<protein>
    <submittedName>
        <fullName evidence="1">Uncharacterized protein</fullName>
    </submittedName>
</protein>
<organism evidence="1 2">
    <name type="scientific">Cucumis sativus</name>
    <name type="common">Cucumber</name>
    <dbReference type="NCBI Taxonomy" id="3659"/>
    <lineage>
        <taxon>Eukaryota</taxon>
        <taxon>Viridiplantae</taxon>
        <taxon>Streptophyta</taxon>
        <taxon>Embryophyta</taxon>
        <taxon>Tracheophyta</taxon>
        <taxon>Spermatophyta</taxon>
        <taxon>Magnoliopsida</taxon>
        <taxon>eudicotyledons</taxon>
        <taxon>Gunneridae</taxon>
        <taxon>Pentapetalae</taxon>
        <taxon>rosids</taxon>
        <taxon>fabids</taxon>
        <taxon>Cucurbitales</taxon>
        <taxon>Cucurbitaceae</taxon>
        <taxon>Benincaseae</taxon>
        <taxon>Cucumis</taxon>
    </lineage>
</organism>
<feature type="non-terminal residue" evidence="1">
    <location>
        <position position="1"/>
    </location>
</feature>